<organism evidence="2 3">
    <name type="scientific">Sphingopyxis fribergensis</name>
    <dbReference type="NCBI Taxonomy" id="1515612"/>
    <lineage>
        <taxon>Bacteria</taxon>
        <taxon>Pseudomonadati</taxon>
        <taxon>Pseudomonadota</taxon>
        <taxon>Alphaproteobacteria</taxon>
        <taxon>Sphingomonadales</taxon>
        <taxon>Sphingomonadaceae</taxon>
        <taxon>Sphingopyxis</taxon>
    </lineage>
</organism>
<accession>A0A0A7PBP1</accession>
<sequence length="80" mass="9104">MLHLFMRKSSWFRAKRRGYGTGLPFVWEGWFFLALHIAMIAGLAVALQGRPVAMTIAVILGALAPMPIYRAKTEGGWRWR</sequence>
<dbReference type="STRING" id="1515612.SKP52_02085"/>
<protein>
    <submittedName>
        <fullName evidence="2">Putative membrane protein</fullName>
    </submittedName>
</protein>
<dbReference type="RefSeq" id="WP_039571170.1">
    <property type="nucleotide sequence ID" value="NZ_CP009122.1"/>
</dbReference>
<dbReference type="KEGG" id="sphk:SKP52_02085"/>
<proteinExistence type="predicted"/>
<name>A0A0A7PBP1_9SPHN</name>
<evidence type="ECO:0000256" key="1">
    <source>
        <dbReference type="SAM" id="Phobius"/>
    </source>
</evidence>
<evidence type="ECO:0000313" key="3">
    <source>
        <dbReference type="Proteomes" id="UP000030907"/>
    </source>
</evidence>
<feature type="transmembrane region" description="Helical" evidence="1">
    <location>
        <begin position="52"/>
        <end position="71"/>
    </location>
</feature>
<reference evidence="2 3" key="1">
    <citation type="journal article" date="2015" name="Int. J. Syst. Evol. Microbiol.">
        <title>Description of Sphingopyxis fribergensis sp. nov. - a soil bacterium with the ability to degrade styrene and phenylacetic acid.</title>
        <authorList>
            <person name="Oelschlagel M."/>
            <person name="Ruckert C."/>
            <person name="Kalinowski J."/>
            <person name="Schmidt G."/>
            <person name="Schlomann M."/>
            <person name="Tischler D."/>
        </authorList>
    </citation>
    <scope>NUCLEOTIDE SEQUENCE [LARGE SCALE GENOMIC DNA]</scope>
    <source>
        <strain evidence="2 3">Kp5.2</strain>
    </source>
</reference>
<feature type="transmembrane region" description="Helical" evidence="1">
    <location>
        <begin position="21"/>
        <end position="46"/>
    </location>
</feature>
<keyword evidence="1" id="KW-1133">Transmembrane helix</keyword>
<gene>
    <name evidence="2" type="ORF">SKP52_02085</name>
</gene>
<keyword evidence="1" id="KW-0812">Transmembrane</keyword>
<keyword evidence="3" id="KW-1185">Reference proteome</keyword>
<dbReference type="OrthoDB" id="7862423at2"/>
<dbReference type="AlphaFoldDB" id="A0A0A7PBP1"/>
<keyword evidence="1" id="KW-0472">Membrane</keyword>
<evidence type="ECO:0000313" key="2">
    <source>
        <dbReference type="EMBL" id="AJA07354.1"/>
    </source>
</evidence>
<dbReference type="Proteomes" id="UP000030907">
    <property type="component" value="Chromosome"/>
</dbReference>
<dbReference type="HOGENOM" id="CLU_171090_1_0_5"/>
<dbReference type="EMBL" id="CP009122">
    <property type="protein sequence ID" value="AJA07354.1"/>
    <property type="molecule type" value="Genomic_DNA"/>
</dbReference>